<evidence type="ECO:0000313" key="1">
    <source>
        <dbReference type="EMBL" id="SUH40685.1"/>
    </source>
</evidence>
<evidence type="ECO:0000313" key="2">
    <source>
        <dbReference type="Proteomes" id="UP000254712"/>
    </source>
</evidence>
<dbReference type="Proteomes" id="UP000254712">
    <property type="component" value="Unassembled WGS sequence"/>
</dbReference>
<dbReference type="EC" id="2.5.1.74" evidence="1"/>
<accession>A0A379X2V3</accession>
<sequence>MAVACHTLTDFCRLPDFGRAVDYRAITYTVGNRPYGYIGLGDISVLVFFGWLSVHGELVSPGGIR</sequence>
<dbReference type="EC" id="2.5.1.-" evidence="1"/>
<reference evidence="1 2" key="1">
    <citation type="submission" date="2018-06" db="EMBL/GenBank/DDBJ databases">
        <authorList>
            <consortium name="Pathogen Informatics"/>
            <person name="Doyle S."/>
        </authorList>
    </citation>
    <scope>NUCLEOTIDE SEQUENCE [LARGE SCALE GENOMIC DNA]</scope>
    <source>
        <strain evidence="1 2">NCTC8261</strain>
    </source>
</reference>
<dbReference type="AlphaFoldDB" id="A0A379X2V3"/>
<name>A0A379X2V3_SALET</name>
<gene>
    <name evidence="1" type="primary">menA_2</name>
    <name evidence="1" type="ORF">NCTC8261_07094</name>
</gene>
<dbReference type="GO" id="GO:0046428">
    <property type="term" value="F:1,4-dihydroxy-2-naphthoate polyprenyltransferase activity"/>
    <property type="evidence" value="ECO:0007669"/>
    <property type="project" value="UniProtKB-EC"/>
</dbReference>
<proteinExistence type="predicted"/>
<keyword evidence="1" id="KW-0808">Transferase</keyword>
<organism evidence="1 2">
    <name type="scientific">Salmonella enterica I</name>
    <dbReference type="NCBI Taxonomy" id="59201"/>
    <lineage>
        <taxon>Bacteria</taxon>
        <taxon>Pseudomonadati</taxon>
        <taxon>Pseudomonadota</taxon>
        <taxon>Gammaproteobacteria</taxon>
        <taxon>Enterobacterales</taxon>
        <taxon>Enterobacteriaceae</taxon>
        <taxon>Salmonella</taxon>
    </lineage>
</organism>
<protein>
    <submittedName>
        <fullName evidence="1">1,4-dihydroxy-2-naphthoate octaprenyltransferase</fullName>
        <ecNumber evidence="1">2.5.1.-</ecNumber>
        <ecNumber evidence="1">2.5.1.74</ecNumber>
    </submittedName>
</protein>
<dbReference type="EMBL" id="UGXT01000002">
    <property type="protein sequence ID" value="SUH40685.1"/>
    <property type="molecule type" value="Genomic_DNA"/>
</dbReference>